<dbReference type="GO" id="GO:0004497">
    <property type="term" value="F:monooxygenase activity"/>
    <property type="evidence" value="ECO:0007669"/>
    <property type="project" value="UniProtKB-KW"/>
</dbReference>
<dbReference type="PANTHER" id="PTHR24305:SF157">
    <property type="entry name" value="N-ACETYLTRYPTOPHAN 6-HYDROXYLASE IVOC-RELATED"/>
    <property type="match status" value="1"/>
</dbReference>
<keyword evidence="11" id="KW-1185">Reference proteome</keyword>
<evidence type="ECO:0000256" key="6">
    <source>
        <dbReference type="ARBA" id="ARBA00023033"/>
    </source>
</evidence>
<feature type="binding site" description="axial binding residue" evidence="7">
    <location>
        <position position="448"/>
    </location>
    <ligand>
        <name>heme</name>
        <dbReference type="ChEBI" id="CHEBI:30413"/>
    </ligand>
    <ligandPart>
        <name>Fe</name>
        <dbReference type="ChEBI" id="CHEBI:18248"/>
    </ligandPart>
</feature>
<keyword evidence="7 8" id="KW-0349">Heme</keyword>
<dbReference type="InterPro" id="IPR017972">
    <property type="entry name" value="Cyt_P450_CS"/>
</dbReference>
<accession>A0A9P7YXZ2</accession>
<evidence type="ECO:0000256" key="9">
    <source>
        <dbReference type="SAM" id="Phobius"/>
    </source>
</evidence>
<evidence type="ECO:0000256" key="8">
    <source>
        <dbReference type="RuleBase" id="RU000461"/>
    </source>
</evidence>
<dbReference type="Proteomes" id="UP000887226">
    <property type="component" value="Unassembled WGS sequence"/>
</dbReference>
<evidence type="ECO:0000256" key="3">
    <source>
        <dbReference type="ARBA" id="ARBA00022723"/>
    </source>
</evidence>
<sequence length="507" mass="57290">MTMLTSYLSWQLAGASVVTYVSGLAIYRLYFHPLSRFPGPKLAAVTRWYEAYFDVVQNGQYTFKIAKLHRQYGPIIRISPHELHIHDPQFFDEIYRHDGHWNKYSFTYDAFTANGATICTADHGIHRARKQPLAPFFSKARVGAHHELIRRHLHTLCGRITAFASSGTEFDLGAAISALTRDVANEFILSKHQNQLDAEDFDAGMTNVFQKSNFMWRITKFFPWFGPIMLSIPPTWLTKVADEHTNALLQYIIQNERTTKDLIAAHASSPAAENRNVVHQILGSTLPPSDKTFERIFAEVMTISSAGFETSASVLRLVMFHVYSNSNILQRLRTELASAASGIVDIDTLELKELEHLPYMTAVLKEGLRLSPAIATRMARIAPECTTVYGRWSIPGGTPVGMTTILLHTDPAIYPEPSNFNPDRWMHLNERENLGKVFAPFSRGSRMCIGMHLAWAEMYLIVASLVQKFDFRFNNATAKDFECESDQFVICTRGRGVLKSFVARSGI</sequence>
<evidence type="ECO:0000313" key="10">
    <source>
        <dbReference type="EMBL" id="KAG9241457.1"/>
    </source>
</evidence>
<evidence type="ECO:0000256" key="7">
    <source>
        <dbReference type="PIRSR" id="PIRSR602401-1"/>
    </source>
</evidence>
<comment type="cofactor">
    <cofactor evidence="1 7">
        <name>heme</name>
        <dbReference type="ChEBI" id="CHEBI:30413"/>
    </cofactor>
</comment>
<dbReference type="SUPFAM" id="SSF48264">
    <property type="entry name" value="Cytochrome P450"/>
    <property type="match status" value="1"/>
</dbReference>
<protein>
    <submittedName>
        <fullName evidence="10">Trichodiene oxygenase</fullName>
    </submittedName>
</protein>
<dbReference type="InterPro" id="IPR050121">
    <property type="entry name" value="Cytochrome_P450_monoxygenase"/>
</dbReference>
<keyword evidence="9" id="KW-0812">Transmembrane</keyword>
<evidence type="ECO:0000256" key="4">
    <source>
        <dbReference type="ARBA" id="ARBA00023002"/>
    </source>
</evidence>
<dbReference type="OrthoDB" id="3945418at2759"/>
<evidence type="ECO:0000313" key="11">
    <source>
        <dbReference type="Proteomes" id="UP000887226"/>
    </source>
</evidence>
<dbReference type="PROSITE" id="PS00086">
    <property type="entry name" value="CYTOCHROME_P450"/>
    <property type="match status" value="1"/>
</dbReference>
<dbReference type="AlphaFoldDB" id="A0A9P7YXZ2"/>
<dbReference type="PANTHER" id="PTHR24305">
    <property type="entry name" value="CYTOCHROME P450"/>
    <property type="match status" value="1"/>
</dbReference>
<evidence type="ECO:0000256" key="5">
    <source>
        <dbReference type="ARBA" id="ARBA00023004"/>
    </source>
</evidence>
<comment type="similarity">
    <text evidence="2 8">Belongs to the cytochrome P450 family.</text>
</comment>
<dbReference type="InterPro" id="IPR001128">
    <property type="entry name" value="Cyt_P450"/>
</dbReference>
<keyword evidence="9" id="KW-0472">Membrane</keyword>
<keyword evidence="5 7" id="KW-0408">Iron</keyword>
<gene>
    <name evidence="10" type="ORF">BJ878DRAFT_227935</name>
</gene>
<comment type="caution">
    <text evidence="10">The sequence shown here is derived from an EMBL/GenBank/DDBJ whole genome shotgun (WGS) entry which is preliminary data.</text>
</comment>
<reference evidence="10" key="1">
    <citation type="journal article" date="2021" name="IMA Fungus">
        <title>Genomic characterization of three marine fungi, including Emericellopsis atlantica sp. nov. with signatures of a generalist lifestyle and marine biomass degradation.</title>
        <authorList>
            <person name="Hagestad O.C."/>
            <person name="Hou L."/>
            <person name="Andersen J.H."/>
            <person name="Hansen E.H."/>
            <person name="Altermark B."/>
            <person name="Li C."/>
            <person name="Kuhnert E."/>
            <person name="Cox R.J."/>
            <person name="Crous P.W."/>
            <person name="Spatafora J.W."/>
            <person name="Lail K."/>
            <person name="Amirebrahimi M."/>
            <person name="Lipzen A."/>
            <person name="Pangilinan J."/>
            <person name="Andreopoulos W."/>
            <person name="Hayes R.D."/>
            <person name="Ng V."/>
            <person name="Grigoriev I.V."/>
            <person name="Jackson S.A."/>
            <person name="Sutton T.D.S."/>
            <person name="Dobson A.D.W."/>
            <person name="Rama T."/>
        </authorList>
    </citation>
    <scope>NUCLEOTIDE SEQUENCE</scope>
    <source>
        <strain evidence="10">TRa3180A</strain>
    </source>
</reference>
<dbReference type="PRINTS" id="PR00385">
    <property type="entry name" value="P450"/>
</dbReference>
<dbReference type="InterPro" id="IPR036396">
    <property type="entry name" value="Cyt_P450_sf"/>
</dbReference>
<keyword evidence="3 7" id="KW-0479">Metal-binding</keyword>
<organism evidence="10 11">
    <name type="scientific">Calycina marina</name>
    <dbReference type="NCBI Taxonomy" id="1763456"/>
    <lineage>
        <taxon>Eukaryota</taxon>
        <taxon>Fungi</taxon>
        <taxon>Dikarya</taxon>
        <taxon>Ascomycota</taxon>
        <taxon>Pezizomycotina</taxon>
        <taxon>Leotiomycetes</taxon>
        <taxon>Helotiales</taxon>
        <taxon>Pezizellaceae</taxon>
        <taxon>Calycina</taxon>
    </lineage>
</organism>
<name>A0A9P7YXZ2_9HELO</name>
<keyword evidence="6 8" id="KW-0503">Monooxygenase</keyword>
<dbReference type="Pfam" id="PF00067">
    <property type="entry name" value="p450"/>
    <property type="match status" value="1"/>
</dbReference>
<dbReference type="EMBL" id="MU254210">
    <property type="protein sequence ID" value="KAG9241457.1"/>
    <property type="molecule type" value="Genomic_DNA"/>
</dbReference>
<dbReference type="GO" id="GO:0005506">
    <property type="term" value="F:iron ion binding"/>
    <property type="evidence" value="ECO:0007669"/>
    <property type="project" value="InterPro"/>
</dbReference>
<keyword evidence="4 8" id="KW-0560">Oxidoreductase</keyword>
<evidence type="ECO:0000256" key="2">
    <source>
        <dbReference type="ARBA" id="ARBA00010617"/>
    </source>
</evidence>
<dbReference type="PRINTS" id="PR00463">
    <property type="entry name" value="EP450I"/>
</dbReference>
<feature type="transmembrane region" description="Helical" evidence="9">
    <location>
        <begin position="12"/>
        <end position="31"/>
    </location>
</feature>
<dbReference type="GO" id="GO:0016705">
    <property type="term" value="F:oxidoreductase activity, acting on paired donors, with incorporation or reduction of molecular oxygen"/>
    <property type="evidence" value="ECO:0007669"/>
    <property type="project" value="InterPro"/>
</dbReference>
<evidence type="ECO:0000256" key="1">
    <source>
        <dbReference type="ARBA" id="ARBA00001971"/>
    </source>
</evidence>
<proteinExistence type="inferred from homology"/>
<dbReference type="CDD" id="cd11062">
    <property type="entry name" value="CYP58-like"/>
    <property type="match status" value="1"/>
</dbReference>
<dbReference type="InterPro" id="IPR002401">
    <property type="entry name" value="Cyt_P450_E_grp-I"/>
</dbReference>
<dbReference type="Gene3D" id="1.10.630.10">
    <property type="entry name" value="Cytochrome P450"/>
    <property type="match status" value="1"/>
</dbReference>
<dbReference type="GO" id="GO:0020037">
    <property type="term" value="F:heme binding"/>
    <property type="evidence" value="ECO:0007669"/>
    <property type="project" value="InterPro"/>
</dbReference>
<keyword evidence="9" id="KW-1133">Transmembrane helix</keyword>